<keyword evidence="3" id="KW-1185">Reference proteome</keyword>
<protein>
    <submittedName>
        <fullName evidence="2">Uncharacterized protein</fullName>
    </submittedName>
</protein>
<dbReference type="Proteomes" id="UP001151760">
    <property type="component" value="Unassembled WGS sequence"/>
</dbReference>
<sequence>MTFSSTTFPSADETETSAPAPDALPLAFDVPLAESIQGTKHLFYLQIKSLRSSTFCELLPLYLSGVGLKPHKSKKHSGIPPDRETLLEEGPEQSCSYDEAVRLGAGSFSNTPQYTKERR</sequence>
<reference evidence="2" key="1">
    <citation type="journal article" date="2022" name="Int. J. Mol. Sci.">
        <title>Draft Genome of Tanacetum Coccineum: Genomic Comparison of Closely Related Tanacetum-Family Plants.</title>
        <authorList>
            <person name="Yamashiro T."/>
            <person name="Shiraishi A."/>
            <person name="Nakayama K."/>
            <person name="Satake H."/>
        </authorList>
    </citation>
    <scope>NUCLEOTIDE SEQUENCE</scope>
</reference>
<dbReference type="EMBL" id="BQNB010019439">
    <property type="protein sequence ID" value="GJT85324.1"/>
    <property type="molecule type" value="Genomic_DNA"/>
</dbReference>
<name>A0ABQ5HCL3_9ASTR</name>
<comment type="caution">
    <text evidence="2">The sequence shown here is derived from an EMBL/GenBank/DDBJ whole genome shotgun (WGS) entry which is preliminary data.</text>
</comment>
<evidence type="ECO:0000256" key="1">
    <source>
        <dbReference type="SAM" id="MobiDB-lite"/>
    </source>
</evidence>
<accession>A0ABQ5HCL3</accession>
<gene>
    <name evidence="2" type="ORF">Tco_1067041</name>
</gene>
<feature type="compositionally biased region" description="Polar residues" evidence="1">
    <location>
        <begin position="107"/>
        <end position="119"/>
    </location>
</feature>
<organism evidence="2 3">
    <name type="scientific">Tanacetum coccineum</name>
    <dbReference type="NCBI Taxonomy" id="301880"/>
    <lineage>
        <taxon>Eukaryota</taxon>
        <taxon>Viridiplantae</taxon>
        <taxon>Streptophyta</taxon>
        <taxon>Embryophyta</taxon>
        <taxon>Tracheophyta</taxon>
        <taxon>Spermatophyta</taxon>
        <taxon>Magnoliopsida</taxon>
        <taxon>eudicotyledons</taxon>
        <taxon>Gunneridae</taxon>
        <taxon>Pentapetalae</taxon>
        <taxon>asterids</taxon>
        <taxon>campanulids</taxon>
        <taxon>Asterales</taxon>
        <taxon>Asteraceae</taxon>
        <taxon>Asteroideae</taxon>
        <taxon>Anthemideae</taxon>
        <taxon>Anthemidinae</taxon>
        <taxon>Tanacetum</taxon>
    </lineage>
</organism>
<reference evidence="2" key="2">
    <citation type="submission" date="2022-01" db="EMBL/GenBank/DDBJ databases">
        <authorList>
            <person name="Yamashiro T."/>
            <person name="Shiraishi A."/>
            <person name="Satake H."/>
            <person name="Nakayama K."/>
        </authorList>
    </citation>
    <scope>NUCLEOTIDE SEQUENCE</scope>
</reference>
<evidence type="ECO:0000313" key="2">
    <source>
        <dbReference type="EMBL" id="GJT85324.1"/>
    </source>
</evidence>
<proteinExistence type="predicted"/>
<feature type="region of interest" description="Disordered" evidence="1">
    <location>
        <begin position="69"/>
        <end position="119"/>
    </location>
</feature>
<feature type="region of interest" description="Disordered" evidence="1">
    <location>
        <begin position="1"/>
        <end position="23"/>
    </location>
</feature>
<evidence type="ECO:0000313" key="3">
    <source>
        <dbReference type="Proteomes" id="UP001151760"/>
    </source>
</evidence>